<organism evidence="3 4">
    <name type="scientific">SAR86 cluster bacterium</name>
    <dbReference type="NCBI Taxonomy" id="2030880"/>
    <lineage>
        <taxon>Bacteria</taxon>
        <taxon>Pseudomonadati</taxon>
        <taxon>Pseudomonadota</taxon>
        <taxon>Gammaproteobacteria</taxon>
        <taxon>SAR86 cluster</taxon>
    </lineage>
</organism>
<dbReference type="Pfam" id="PF05036">
    <property type="entry name" value="SPOR"/>
    <property type="match status" value="1"/>
</dbReference>
<accession>A0A520N0P6</accession>
<dbReference type="Gene3D" id="3.30.70.1070">
    <property type="entry name" value="Sporulation related repeat"/>
    <property type="match status" value="1"/>
</dbReference>
<evidence type="ECO:0000259" key="2">
    <source>
        <dbReference type="PROSITE" id="PS51724"/>
    </source>
</evidence>
<evidence type="ECO:0000313" key="4">
    <source>
        <dbReference type="Proteomes" id="UP000319384"/>
    </source>
</evidence>
<dbReference type="Proteomes" id="UP000319384">
    <property type="component" value="Unassembled WGS sequence"/>
</dbReference>
<comment type="caution">
    <text evidence="3">The sequence shown here is derived from an EMBL/GenBank/DDBJ whole genome shotgun (WGS) entry which is preliminary data.</text>
</comment>
<evidence type="ECO:0000313" key="3">
    <source>
        <dbReference type="EMBL" id="RZO27003.1"/>
    </source>
</evidence>
<keyword evidence="1" id="KW-1133">Transmembrane helix</keyword>
<dbReference type="InterPro" id="IPR007730">
    <property type="entry name" value="SPOR-like_dom"/>
</dbReference>
<dbReference type="InterPro" id="IPR036680">
    <property type="entry name" value="SPOR-like_sf"/>
</dbReference>
<reference evidence="3 4" key="1">
    <citation type="submission" date="2019-02" db="EMBL/GenBank/DDBJ databases">
        <title>Prokaryotic population dynamics and viral predation in marine succession experiment using metagenomics: the confinement effect.</title>
        <authorList>
            <person name="Haro-Moreno J.M."/>
            <person name="Rodriguez-Valera F."/>
            <person name="Lopez-Perez M."/>
        </authorList>
    </citation>
    <scope>NUCLEOTIDE SEQUENCE [LARGE SCALE GENOMIC DNA]</scope>
    <source>
        <strain evidence="3">MED-G162</strain>
    </source>
</reference>
<keyword evidence="1" id="KW-0812">Transmembrane</keyword>
<dbReference type="PROSITE" id="PS51724">
    <property type="entry name" value="SPOR"/>
    <property type="match status" value="1"/>
</dbReference>
<proteinExistence type="predicted"/>
<dbReference type="AlphaFoldDB" id="A0A520N0P6"/>
<dbReference type="EMBL" id="SHBH01000006">
    <property type="protein sequence ID" value="RZO27003.1"/>
    <property type="molecule type" value="Genomic_DNA"/>
</dbReference>
<name>A0A520N0P6_9GAMM</name>
<feature type="domain" description="SPOR" evidence="2">
    <location>
        <begin position="92"/>
        <end position="173"/>
    </location>
</feature>
<evidence type="ECO:0000256" key="1">
    <source>
        <dbReference type="SAM" id="Phobius"/>
    </source>
</evidence>
<keyword evidence="1" id="KW-0472">Membrane</keyword>
<protein>
    <submittedName>
        <fullName evidence="3">SPOR domain-containing protein</fullName>
    </submittedName>
</protein>
<gene>
    <name evidence="3" type="ORF">EVA95_01375</name>
</gene>
<dbReference type="SUPFAM" id="SSF110997">
    <property type="entry name" value="Sporulation related repeat"/>
    <property type="match status" value="1"/>
</dbReference>
<dbReference type="GO" id="GO:0042834">
    <property type="term" value="F:peptidoglycan binding"/>
    <property type="evidence" value="ECO:0007669"/>
    <property type="project" value="InterPro"/>
</dbReference>
<sequence>MKDFANIKKSKRKIIKKKSVFTSNRPLNRTISSSTILFLIFVSFSLVVTSMFYFKTDVISFKPESSTNSISIDFPSSLLENSVLIEFNEENSLMNCNYFVQIGAYGNKKYAIEAMNIINDDIEDITINEVYSSLLPGKLLNSVISGPYSNRSSANNAKEKITKMGFDPRLRTVCKEN</sequence>
<feature type="transmembrane region" description="Helical" evidence="1">
    <location>
        <begin position="35"/>
        <end position="54"/>
    </location>
</feature>